<dbReference type="GO" id="GO:0016491">
    <property type="term" value="F:oxidoreductase activity"/>
    <property type="evidence" value="ECO:0007669"/>
    <property type="project" value="UniProtKB-KW"/>
</dbReference>
<reference evidence="2 3" key="2">
    <citation type="submission" date="2014-09" db="EMBL/GenBank/DDBJ databases">
        <authorList>
            <consortium name="NBRP consortium"/>
            <person name="Sawabe T."/>
            <person name="Meirelles P."/>
            <person name="Nakanishi M."/>
            <person name="Sayaka M."/>
            <person name="Hattori M."/>
            <person name="Ohkuma M."/>
        </authorList>
    </citation>
    <scope>NUCLEOTIDE SEQUENCE [LARGE SCALE GENOMIC DNA]</scope>
    <source>
        <strain evidence="2 3">JCM 19240</strain>
    </source>
</reference>
<comment type="caution">
    <text evidence="2">The sequence shown here is derived from an EMBL/GenBank/DDBJ whole genome shotgun (WGS) entry which is preliminary data.</text>
</comment>
<keyword evidence="3" id="KW-1185">Reference proteome</keyword>
<name>A0A090SVH2_9VIBR</name>
<dbReference type="EC" id="1.9.3.1" evidence="2"/>
<reference evidence="2 3" key="1">
    <citation type="submission" date="2014-09" db="EMBL/GenBank/DDBJ databases">
        <title>Vibrio maritimus JCM 19240. (C210) whole genome shotgun sequence.</title>
        <authorList>
            <person name="Sawabe T."/>
            <person name="Meirelles P."/>
            <person name="Nakanishi M."/>
            <person name="Sayaka M."/>
            <person name="Hattori M."/>
            <person name="Ohkuma M."/>
        </authorList>
    </citation>
    <scope>NUCLEOTIDE SEQUENCE [LARGE SCALE GENOMIC DNA]</scope>
    <source>
        <strain evidence="2 3">JCM 19240</strain>
    </source>
</reference>
<proteinExistence type="predicted"/>
<dbReference type="EMBL" id="BBMT01000001">
    <property type="protein sequence ID" value="GAL31770.1"/>
    <property type="molecule type" value="Genomic_DNA"/>
</dbReference>
<accession>A0A090SVH2</accession>
<sequence>MDITANHYDTKVVRYFILASLIWAVAGMVIGVILLLSFTGQYSTLTLSIFNLGGSDRFTPLELYTDLSSTY</sequence>
<keyword evidence="2" id="KW-0560">Oxidoreductase</keyword>
<keyword evidence="1" id="KW-1133">Transmembrane helix</keyword>
<evidence type="ECO:0000313" key="3">
    <source>
        <dbReference type="Proteomes" id="UP000029224"/>
    </source>
</evidence>
<gene>
    <name evidence="2" type="ORF">JCM19240_5201</name>
</gene>
<keyword evidence="1" id="KW-0472">Membrane</keyword>
<organism evidence="2 3">
    <name type="scientific">Vibrio maritimus</name>
    <dbReference type="NCBI Taxonomy" id="990268"/>
    <lineage>
        <taxon>Bacteria</taxon>
        <taxon>Pseudomonadati</taxon>
        <taxon>Pseudomonadota</taxon>
        <taxon>Gammaproteobacteria</taxon>
        <taxon>Vibrionales</taxon>
        <taxon>Vibrionaceae</taxon>
        <taxon>Vibrio</taxon>
    </lineage>
</organism>
<feature type="transmembrane region" description="Helical" evidence="1">
    <location>
        <begin position="12"/>
        <end position="38"/>
    </location>
</feature>
<keyword evidence="1" id="KW-0812">Transmembrane</keyword>
<protein>
    <submittedName>
        <fullName evidence="2">Cytochrome c oxidase subunit CcoN</fullName>
        <ecNumber evidence="2">1.9.3.1</ecNumber>
    </submittedName>
</protein>
<dbReference type="AlphaFoldDB" id="A0A090SVH2"/>
<dbReference type="Proteomes" id="UP000029224">
    <property type="component" value="Unassembled WGS sequence"/>
</dbReference>
<evidence type="ECO:0000256" key="1">
    <source>
        <dbReference type="SAM" id="Phobius"/>
    </source>
</evidence>
<evidence type="ECO:0000313" key="2">
    <source>
        <dbReference type="EMBL" id="GAL31770.1"/>
    </source>
</evidence>